<accession>A0ABN9WRD5</accession>
<proteinExistence type="predicted"/>
<protein>
    <recommendedName>
        <fullName evidence="4">Acid phosphatase</fullName>
    </recommendedName>
</protein>
<dbReference type="Proteomes" id="UP001189429">
    <property type="component" value="Unassembled WGS sequence"/>
</dbReference>
<evidence type="ECO:0000313" key="3">
    <source>
        <dbReference type="Proteomes" id="UP001189429"/>
    </source>
</evidence>
<feature type="region of interest" description="Disordered" evidence="1">
    <location>
        <begin position="85"/>
        <end position="108"/>
    </location>
</feature>
<dbReference type="InterPro" id="IPR029052">
    <property type="entry name" value="Metallo-depent_PP-like"/>
</dbReference>
<evidence type="ECO:0000313" key="2">
    <source>
        <dbReference type="EMBL" id="CAK0889239.1"/>
    </source>
</evidence>
<evidence type="ECO:0008006" key="4">
    <source>
        <dbReference type="Google" id="ProtNLM"/>
    </source>
</evidence>
<evidence type="ECO:0000256" key="1">
    <source>
        <dbReference type="SAM" id="MobiDB-lite"/>
    </source>
</evidence>
<dbReference type="SUPFAM" id="SSF56300">
    <property type="entry name" value="Metallo-dependent phosphatases"/>
    <property type="match status" value="1"/>
</dbReference>
<gene>
    <name evidence="2" type="ORF">PCOR1329_LOCUS69834</name>
</gene>
<dbReference type="Gene3D" id="3.60.21.10">
    <property type="match status" value="1"/>
</dbReference>
<name>A0ABN9WRD5_9DINO</name>
<comment type="caution">
    <text evidence="2">The sequence shown here is derived from an EMBL/GenBank/DDBJ whole genome shotgun (WGS) entry which is preliminary data.</text>
</comment>
<feature type="compositionally biased region" description="Polar residues" evidence="1">
    <location>
        <begin position="93"/>
        <end position="108"/>
    </location>
</feature>
<dbReference type="EMBL" id="CAUYUJ010019184">
    <property type="protein sequence ID" value="CAK0889239.1"/>
    <property type="molecule type" value="Genomic_DNA"/>
</dbReference>
<reference evidence="2" key="1">
    <citation type="submission" date="2023-10" db="EMBL/GenBank/DDBJ databases">
        <authorList>
            <person name="Chen Y."/>
            <person name="Shah S."/>
            <person name="Dougan E. K."/>
            <person name="Thang M."/>
            <person name="Chan C."/>
        </authorList>
    </citation>
    <scope>NUCLEOTIDE SEQUENCE [LARGE SCALE GENOMIC DNA]</scope>
</reference>
<sequence>MGVPSSHPSSVAAIKILQEKNPKVVSSLGGGDWFSGLPVDKYRYVPYNGAASQEQISWLRGALKAACEAGRSVLIFTHVPLYQPATNPRRWRGTQTRSCAPSTTTAAP</sequence>
<keyword evidence="3" id="KW-1185">Reference proteome</keyword>
<organism evidence="2 3">
    <name type="scientific">Prorocentrum cordatum</name>
    <dbReference type="NCBI Taxonomy" id="2364126"/>
    <lineage>
        <taxon>Eukaryota</taxon>
        <taxon>Sar</taxon>
        <taxon>Alveolata</taxon>
        <taxon>Dinophyceae</taxon>
        <taxon>Prorocentrales</taxon>
        <taxon>Prorocentraceae</taxon>
        <taxon>Prorocentrum</taxon>
    </lineage>
</organism>